<dbReference type="EMBL" id="KZ303547">
    <property type="protein sequence ID" value="PIA13125.1"/>
    <property type="molecule type" value="Genomic_DNA"/>
</dbReference>
<dbReference type="InterPro" id="IPR003719">
    <property type="entry name" value="Phenazine_PhzF-like"/>
</dbReference>
<keyword evidence="2" id="KW-0413">Isomerase</keyword>
<dbReference type="STRING" id="763665.A0A2G5B2A3"/>
<evidence type="ECO:0000256" key="3">
    <source>
        <dbReference type="PIRSR" id="PIRSR016184-1"/>
    </source>
</evidence>
<dbReference type="OrthoDB" id="75169at2759"/>
<dbReference type="PIRSF" id="PIRSF016184">
    <property type="entry name" value="PhzC_PhzF"/>
    <property type="match status" value="1"/>
</dbReference>
<protein>
    <submittedName>
        <fullName evidence="4">Phenazine biosynthesis PhzC/PhzF protein</fullName>
    </submittedName>
</protein>
<organism evidence="4 5">
    <name type="scientific">Coemansia reversa (strain ATCC 12441 / NRRL 1564)</name>
    <dbReference type="NCBI Taxonomy" id="763665"/>
    <lineage>
        <taxon>Eukaryota</taxon>
        <taxon>Fungi</taxon>
        <taxon>Fungi incertae sedis</taxon>
        <taxon>Zoopagomycota</taxon>
        <taxon>Kickxellomycotina</taxon>
        <taxon>Kickxellomycetes</taxon>
        <taxon>Kickxellales</taxon>
        <taxon>Kickxellaceae</taxon>
        <taxon>Coemansia</taxon>
    </lineage>
</organism>
<dbReference type="GO" id="GO:0005737">
    <property type="term" value="C:cytoplasm"/>
    <property type="evidence" value="ECO:0007669"/>
    <property type="project" value="TreeGrafter"/>
</dbReference>
<dbReference type="PANTHER" id="PTHR13774">
    <property type="entry name" value="PHENAZINE BIOSYNTHESIS PROTEIN"/>
    <property type="match status" value="1"/>
</dbReference>
<dbReference type="Gene3D" id="3.10.310.10">
    <property type="entry name" value="Diaminopimelate Epimerase, Chain A, domain 1"/>
    <property type="match status" value="2"/>
</dbReference>
<reference evidence="4 5" key="1">
    <citation type="journal article" date="2015" name="Genome Biol. Evol.">
        <title>Phylogenomic analyses indicate that early fungi evolved digesting cell walls of algal ancestors of land plants.</title>
        <authorList>
            <person name="Chang Y."/>
            <person name="Wang S."/>
            <person name="Sekimoto S."/>
            <person name="Aerts A.L."/>
            <person name="Choi C."/>
            <person name="Clum A."/>
            <person name="LaButti K.M."/>
            <person name="Lindquist E.A."/>
            <person name="Yee Ngan C."/>
            <person name="Ohm R.A."/>
            <person name="Salamov A.A."/>
            <person name="Grigoriev I.V."/>
            <person name="Spatafora J.W."/>
            <person name="Berbee M.L."/>
        </authorList>
    </citation>
    <scope>NUCLEOTIDE SEQUENCE [LARGE SCALE GENOMIC DNA]</scope>
    <source>
        <strain evidence="4 5">NRRL 1564</strain>
    </source>
</reference>
<dbReference type="Proteomes" id="UP000242474">
    <property type="component" value="Unassembled WGS sequence"/>
</dbReference>
<comment type="similarity">
    <text evidence="1">Belongs to the PhzF family.</text>
</comment>
<dbReference type="SUPFAM" id="SSF54506">
    <property type="entry name" value="Diaminopimelate epimerase-like"/>
    <property type="match status" value="1"/>
</dbReference>
<proteinExistence type="inferred from homology"/>
<name>A0A2G5B2A3_COERN</name>
<feature type="active site" evidence="3">
    <location>
        <position position="49"/>
    </location>
</feature>
<accession>A0A2G5B2A3</accession>
<gene>
    <name evidence="4" type="ORF">COEREDRAFT_83699</name>
</gene>
<dbReference type="NCBIfam" id="TIGR00654">
    <property type="entry name" value="PhzF_family"/>
    <property type="match status" value="1"/>
</dbReference>
<evidence type="ECO:0000256" key="1">
    <source>
        <dbReference type="ARBA" id="ARBA00008270"/>
    </source>
</evidence>
<keyword evidence="5" id="KW-1185">Reference proteome</keyword>
<sequence>MPQFSIYTVDAFARKPFQGNQAAIVPVPSAYSIPDHIMQTLAAEMNIAETSFFTPVQCEGAEEFQKASRFALRWFTPTVEAKLCGHATLAAAHVLFNELQNQNNTLHFDTLSGVLTVSINSKGKLTMKLPMDKPEPVEHNDNFKEIVTGVLGRYSTSTEILLSPVLRYLVIQDVSCTEEELAALVPNITNQVIEAGRRERVDLVMVTTKGIDRDFKSRVFAPWCGIEEDPVTGSAHTVLAPFWKEKLGKSYFIAQQCSKRCGELEVDIIDAIHVAISGNAVVVIRGELFLDLE</sequence>
<evidence type="ECO:0000313" key="5">
    <source>
        <dbReference type="Proteomes" id="UP000242474"/>
    </source>
</evidence>
<dbReference type="PANTHER" id="PTHR13774:SF17">
    <property type="entry name" value="PHENAZINE BIOSYNTHESIS-LIKE DOMAIN-CONTAINING PROTEIN"/>
    <property type="match status" value="1"/>
</dbReference>
<evidence type="ECO:0000256" key="2">
    <source>
        <dbReference type="ARBA" id="ARBA00023235"/>
    </source>
</evidence>
<dbReference type="Pfam" id="PF02567">
    <property type="entry name" value="PhzC-PhzF"/>
    <property type="match status" value="1"/>
</dbReference>
<dbReference type="GO" id="GO:0016853">
    <property type="term" value="F:isomerase activity"/>
    <property type="evidence" value="ECO:0007669"/>
    <property type="project" value="UniProtKB-KW"/>
</dbReference>
<evidence type="ECO:0000313" key="4">
    <source>
        <dbReference type="EMBL" id="PIA13125.1"/>
    </source>
</evidence>
<dbReference type="AlphaFoldDB" id="A0A2G5B2A3"/>